<feature type="signal peptide" evidence="1">
    <location>
        <begin position="1"/>
        <end position="27"/>
    </location>
</feature>
<keyword evidence="3" id="KW-1185">Reference proteome</keyword>
<dbReference type="Proteomes" id="UP000036700">
    <property type="component" value="Chromosome"/>
</dbReference>
<organism evidence="2 3">
    <name type="scientific">Pandoraea thiooxydans</name>
    <dbReference type="NCBI Taxonomy" id="445709"/>
    <lineage>
        <taxon>Bacteria</taxon>
        <taxon>Pseudomonadati</taxon>
        <taxon>Pseudomonadota</taxon>
        <taxon>Betaproteobacteria</taxon>
        <taxon>Burkholderiales</taxon>
        <taxon>Burkholderiaceae</taxon>
        <taxon>Pandoraea</taxon>
    </lineage>
</organism>
<dbReference type="SUPFAM" id="SSF53850">
    <property type="entry name" value="Periplasmic binding protein-like II"/>
    <property type="match status" value="1"/>
</dbReference>
<dbReference type="Pfam" id="PF13379">
    <property type="entry name" value="NMT1_2"/>
    <property type="match status" value="1"/>
</dbReference>
<reference evidence="3" key="1">
    <citation type="submission" date="2015-06" db="EMBL/GenBank/DDBJ databases">
        <authorList>
            <person name="Lim Y.L."/>
            <person name="Ee R."/>
            <person name="Yong D."/>
            <person name="How K.Y."/>
            <person name="Yin W.F."/>
            <person name="Chan K.G."/>
        </authorList>
    </citation>
    <scope>NUCLEOTIDE SEQUENCE [LARGE SCALE GENOMIC DNA]</scope>
    <source>
        <strain evidence="3">DSM 25325</strain>
    </source>
</reference>
<sequence length="339" mass="36449">MFRKALFAAAVAMTSLVLPLASPAARAQGAEPVVKVGFAKCAQCLSMALVPQYGKSVKIEAIPFTSGNDVLTALVSHSIDVAQVTYLHLVTALDRGFDVVAISGQVNGGSEILQRNGLGLKANDWAGLVKLVKARKAAGKPLKVAASRGNAQDIHMRGEFLMHGIDPDKDVQFINIPNPADDASALQRGDIDMVCSVEPFASQIRMMGAGTLFNLPYDQAAGNLTNLILTRSDVIKQHPEEVQQTVDAVVKMVDSLKAGDGPWLAAIGKYTALDPKVAAESLKNTDPDYRMYRKKTHAIAAMMHDLHYVSSDVSTQIDQHMDYSFLMKATGQPKTVLGY</sequence>
<gene>
    <name evidence="2" type="ORF">ABW99_03970</name>
</gene>
<proteinExistence type="predicted"/>
<name>A0A0G3ES59_9BURK</name>
<dbReference type="RefSeq" id="WP_047213118.1">
    <property type="nucleotide sequence ID" value="NZ_CP011568.3"/>
</dbReference>
<protein>
    <submittedName>
        <fullName evidence="2">ABC transporter substrate-binding protein</fullName>
    </submittedName>
</protein>
<dbReference type="PATRIC" id="fig|445709.3.peg.848"/>
<feature type="chain" id="PRO_5002553359" evidence="1">
    <location>
        <begin position="28"/>
        <end position="339"/>
    </location>
</feature>
<dbReference type="OrthoDB" id="8627264at2"/>
<dbReference type="EMBL" id="CP011568">
    <property type="protein sequence ID" value="AKJ67511.1"/>
    <property type="molecule type" value="Genomic_DNA"/>
</dbReference>
<dbReference type="PANTHER" id="PTHR30024">
    <property type="entry name" value="ALIPHATIC SULFONATES-BINDING PROTEIN-RELATED"/>
    <property type="match status" value="1"/>
</dbReference>
<dbReference type="STRING" id="445709.ABW99_03970"/>
<keyword evidence="1" id="KW-0732">Signal</keyword>
<dbReference type="Gene3D" id="3.40.190.10">
    <property type="entry name" value="Periplasmic binding protein-like II"/>
    <property type="match status" value="2"/>
</dbReference>
<evidence type="ECO:0000256" key="1">
    <source>
        <dbReference type="SAM" id="SignalP"/>
    </source>
</evidence>
<dbReference type="PANTHER" id="PTHR30024:SF42">
    <property type="entry name" value="ALIPHATIC SULFONATES-BINDING PROTEIN-RELATED"/>
    <property type="match status" value="1"/>
</dbReference>
<accession>A0A0G3ES59</accession>
<dbReference type="AlphaFoldDB" id="A0A0G3ES59"/>
<dbReference type="KEGG" id="ptx:ABW99_03970"/>
<evidence type="ECO:0000313" key="3">
    <source>
        <dbReference type="Proteomes" id="UP000036700"/>
    </source>
</evidence>
<evidence type="ECO:0000313" key="2">
    <source>
        <dbReference type="EMBL" id="AKJ67511.1"/>
    </source>
</evidence>